<dbReference type="GO" id="GO:0006508">
    <property type="term" value="P:proteolysis"/>
    <property type="evidence" value="ECO:0007669"/>
    <property type="project" value="UniProtKB-KW"/>
</dbReference>
<dbReference type="GO" id="GO:0008233">
    <property type="term" value="F:peptidase activity"/>
    <property type="evidence" value="ECO:0007669"/>
    <property type="project" value="UniProtKB-KW"/>
</dbReference>
<proteinExistence type="predicted"/>
<feature type="domain" description="Retrovirus-related Pol polyprotein from transposon TNT 1-94-like beta-barrel" evidence="3">
    <location>
        <begin position="277"/>
        <end position="358"/>
    </location>
</feature>
<comment type="caution">
    <text evidence="4">The sequence shown here is derived from an EMBL/GenBank/DDBJ whole genome shotgun (WGS) entry which is preliminary data.</text>
</comment>
<dbReference type="InterPro" id="IPR039537">
    <property type="entry name" value="Retrotran_Ty1/copia-like"/>
</dbReference>
<keyword evidence="1" id="KW-0645">Protease</keyword>
<keyword evidence="5" id="KW-1185">Reference proteome</keyword>
<dbReference type="EMBL" id="SGPL01000840">
    <property type="protein sequence ID" value="THH06822.1"/>
    <property type="molecule type" value="Genomic_DNA"/>
</dbReference>
<dbReference type="Proteomes" id="UP000310158">
    <property type="component" value="Unassembled WGS sequence"/>
</dbReference>
<name>A0A4S4L5S7_9AGAM</name>
<keyword evidence="1" id="KW-0378">Hydrolase</keyword>
<dbReference type="InterPro" id="IPR054722">
    <property type="entry name" value="PolX-like_BBD"/>
</dbReference>
<reference evidence="4 5" key="1">
    <citation type="submission" date="2019-02" db="EMBL/GenBank/DDBJ databases">
        <title>Genome sequencing of the rare red list fungi Bondarzewia mesenterica.</title>
        <authorList>
            <person name="Buettner E."/>
            <person name="Kellner H."/>
        </authorList>
    </citation>
    <scope>NUCLEOTIDE SEQUENCE [LARGE SCALE GENOMIC DNA]</scope>
    <source>
        <strain evidence="4 5">DSM 108281</strain>
    </source>
</reference>
<dbReference type="OrthoDB" id="7691805at2759"/>
<evidence type="ECO:0000256" key="2">
    <source>
        <dbReference type="SAM" id="MobiDB-lite"/>
    </source>
</evidence>
<dbReference type="PANTHER" id="PTHR42648">
    <property type="entry name" value="TRANSPOSASE, PUTATIVE-RELATED"/>
    <property type="match status" value="1"/>
</dbReference>
<evidence type="ECO:0000313" key="4">
    <source>
        <dbReference type="EMBL" id="THH06822.1"/>
    </source>
</evidence>
<accession>A0A4S4L5S7</accession>
<dbReference type="PANTHER" id="PTHR42648:SF28">
    <property type="entry name" value="TRANSPOSON-ENCODED PROTEIN WITH RIBONUCLEASE H-LIKE AND RETROVIRUS ZINC FINGER-LIKE DOMAINS"/>
    <property type="match status" value="1"/>
</dbReference>
<dbReference type="Pfam" id="PF22936">
    <property type="entry name" value="Pol_BBD"/>
    <property type="match status" value="1"/>
</dbReference>
<protein>
    <recommendedName>
        <fullName evidence="3">Retrovirus-related Pol polyprotein from transposon TNT 1-94-like beta-barrel domain-containing protein</fullName>
    </recommendedName>
</protein>
<sequence length="521" mass="57468">MTTTAISSDTLPSSIPKLDTHGENWAIFSIRFETAVKAKGKWDHFDGSNPEPVFPTLPVNSTVVRIRKFETVADQWAAIIAEYTLKAACRVDIDPKDYRSTIIASILDKLSDFASGLIASAHMVNPMAELDPDFIIRQISDKFERCKAKNPRVERNKCPQPPKAPKMGGDNRRGSARASGSANTVVNFDSESDSRWAVYCDSDSDADDADLPALLSSWMHESKATDDAGSTASFPVNGSTVFVDNVQSTLDADGPVDKVAVTTAGDENADLPHKELYDSRSTRHISPYRDHFEKYRDIPLKPFKAANKQMFNALSMGDIVVDVPNGLDPSKLRLTEVLYSPEVGYTLVSIGWLDELGYSTTFANGQCTITDPDGEKVGTVPRTQRGLYRVIHKDPSEPGYEANAAVESLSVMELHRRMGHISPGVAKWLVMNSFVTGIRLDTSSNEPIFCESCVYAKAKRRPIAKTREGDCVAVFGGEVHTDIWGPAPVAMICGCRYYVSFTDDKTRHTHLYLLRRKQASL</sequence>
<feature type="region of interest" description="Disordered" evidence="2">
    <location>
        <begin position="150"/>
        <end position="184"/>
    </location>
</feature>
<gene>
    <name evidence="4" type="ORF">EW146_g9493</name>
</gene>
<evidence type="ECO:0000259" key="3">
    <source>
        <dbReference type="Pfam" id="PF22936"/>
    </source>
</evidence>
<dbReference type="AlphaFoldDB" id="A0A4S4L5S7"/>
<organism evidence="4 5">
    <name type="scientific">Bondarzewia mesenterica</name>
    <dbReference type="NCBI Taxonomy" id="1095465"/>
    <lineage>
        <taxon>Eukaryota</taxon>
        <taxon>Fungi</taxon>
        <taxon>Dikarya</taxon>
        <taxon>Basidiomycota</taxon>
        <taxon>Agaricomycotina</taxon>
        <taxon>Agaricomycetes</taxon>
        <taxon>Russulales</taxon>
        <taxon>Bondarzewiaceae</taxon>
        <taxon>Bondarzewia</taxon>
    </lineage>
</organism>
<evidence type="ECO:0000313" key="5">
    <source>
        <dbReference type="Proteomes" id="UP000310158"/>
    </source>
</evidence>
<evidence type="ECO:0000256" key="1">
    <source>
        <dbReference type="ARBA" id="ARBA00022670"/>
    </source>
</evidence>